<sequence length="259" mass="29304">DYIPLFSLVLRAKDETKRVRVKEDYGKTGKIEKGDKEYFEGLDEWKADFMTDYLEMSKSIEGERILSLGCGTGRVEKALECSGYKTEGVDINDTALAMAKKKGLKVGKVDLEKDTLPYEDNSFQTAIGLHILEHLKNPEQLIKEAKRVAKNRVIFIVPLGERMDATHKQEFKSLGDFKKLFKDADVKKVLQGDNTAIAVVDVTKIKKAKALTPFTRLDQFPKPSMAGLTEAFSVEQIWDWCKDRLPLIVEPKLNGFRVA</sequence>
<dbReference type="GO" id="GO:0008757">
    <property type="term" value="F:S-adenosylmethionine-dependent methyltransferase activity"/>
    <property type="evidence" value="ECO:0007669"/>
    <property type="project" value="InterPro"/>
</dbReference>
<feature type="non-terminal residue" evidence="2">
    <location>
        <position position="259"/>
    </location>
</feature>
<dbReference type="InterPro" id="IPR013216">
    <property type="entry name" value="Methyltransf_11"/>
</dbReference>
<dbReference type="CDD" id="cd02440">
    <property type="entry name" value="AdoMet_MTases"/>
    <property type="match status" value="1"/>
</dbReference>
<protein>
    <recommendedName>
        <fullName evidence="1">Methyltransferase type 11 domain-containing protein</fullName>
    </recommendedName>
</protein>
<dbReference type="Pfam" id="PF08241">
    <property type="entry name" value="Methyltransf_11"/>
    <property type="match status" value="1"/>
</dbReference>
<evidence type="ECO:0000313" key="2">
    <source>
        <dbReference type="EMBL" id="GAI33186.1"/>
    </source>
</evidence>
<proteinExistence type="predicted"/>
<reference evidence="2" key="1">
    <citation type="journal article" date="2014" name="Front. Microbiol.">
        <title>High frequency of phylogenetically diverse reductive dehalogenase-homologous genes in deep subseafloor sedimentary metagenomes.</title>
        <authorList>
            <person name="Kawai M."/>
            <person name="Futagami T."/>
            <person name="Toyoda A."/>
            <person name="Takaki Y."/>
            <person name="Nishi S."/>
            <person name="Hori S."/>
            <person name="Arai W."/>
            <person name="Tsubouchi T."/>
            <person name="Morono Y."/>
            <person name="Uchiyama I."/>
            <person name="Ito T."/>
            <person name="Fujiyama A."/>
            <person name="Inagaki F."/>
            <person name="Takami H."/>
        </authorList>
    </citation>
    <scope>NUCLEOTIDE SEQUENCE</scope>
    <source>
        <strain evidence="2">Expedition CK06-06</strain>
    </source>
</reference>
<gene>
    <name evidence="2" type="ORF">S06H3_45373</name>
</gene>
<evidence type="ECO:0000259" key="1">
    <source>
        <dbReference type="Pfam" id="PF08241"/>
    </source>
</evidence>
<dbReference type="PANTHER" id="PTHR43591:SF110">
    <property type="entry name" value="RHODANESE DOMAIN-CONTAINING PROTEIN"/>
    <property type="match status" value="1"/>
</dbReference>
<dbReference type="InterPro" id="IPR029063">
    <property type="entry name" value="SAM-dependent_MTases_sf"/>
</dbReference>
<dbReference type="PANTHER" id="PTHR43591">
    <property type="entry name" value="METHYLTRANSFERASE"/>
    <property type="match status" value="1"/>
</dbReference>
<accession>X1NSI0</accession>
<dbReference type="Gene3D" id="3.40.50.150">
    <property type="entry name" value="Vaccinia Virus protein VP39"/>
    <property type="match status" value="1"/>
</dbReference>
<feature type="non-terminal residue" evidence="2">
    <location>
        <position position="1"/>
    </location>
</feature>
<dbReference type="SUPFAM" id="SSF53335">
    <property type="entry name" value="S-adenosyl-L-methionine-dependent methyltransferases"/>
    <property type="match status" value="1"/>
</dbReference>
<dbReference type="AlphaFoldDB" id="X1NSI0"/>
<dbReference type="EMBL" id="BARV01028323">
    <property type="protein sequence ID" value="GAI33186.1"/>
    <property type="molecule type" value="Genomic_DNA"/>
</dbReference>
<feature type="domain" description="Methyltransferase type 11" evidence="1">
    <location>
        <begin position="66"/>
        <end position="156"/>
    </location>
</feature>
<name>X1NSI0_9ZZZZ</name>
<comment type="caution">
    <text evidence="2">The sequence shown here is derived from an EMBL/GenBank/DDBJ whole genome shotgun (WGS) entry which is preliminary data.</text>
</comment>
<organism evidence="2">
    <name type="scientific">marine sediment metagenome</name>
    <dbReference type="NCBI Taxonomy" id="412755"/>
    <lineage>
        <taxon>unclassified sequences</taxon>
        <taxon>metagenomes</taxon>
        <taxon>ecological metagenomes</taxon>
    </lineage>
</organism>